<evidence type="ECO:0000313" key="2">
    <source>
        <dbReference type="Proteomes" id="UP001159427"/>
    </source>
</evidence>
<keyword evidence="2" id="KW-1185">Reference proteome</keyword>
<protein>
    <submittedName>
        <fullName evidence="1">Uncharacterized protein</fullName>
    </submittedName>
</protein>
<sequence>MLDYLTKCLMDLESKYPNCGLLVRDDFNHLNSARLKSNHREEKRIAHFPTHGQNTLDKILTNL</sequence>
<accession>A0ABN8Q7U7</accession>
<proteinExistence type="predicted"/>
<reference evidence="1 2" key="1">
    <citation type="submission" date="2022-05" db="EMBL/GenBank/DDBJ databases">
        <authorList>
            <consortium name="Genoscope - CEA"/>
            <person name="William W."/>
        </authorList>
    </citation>
    <scope>NUCLEOTIDE SEQUENCE [LARGE SCALE GENOMIC DNA]</scope>
</reference>
<comment type="caution">
    <text evidence="1">The sequence shown here is derived from an EMBL/GenBank/DDBJ whole genome shotgun (WGS) entry which is preliminary data.</text>
</comment>
<gene>
    <name evidence="1" type="ORF">PEVE_00003098</name>
</gene>
<dbReference type="Proteomes" id="UP001159427">
    <property type="component" value="Unassembled WGS sequence"/>
</dbReference>
<name>A0ABN8Q7U7_9CNID</name>
<organism evidence="1 2">
    <name type="scientific">Porites evermanni</name>
    <dbReference type="NCBI Taxonomy" id="104178"/>
    <lineage>
        <taxon>Eukaryota</taxon>
        <taxon>Metazoa</taxon>
        <taxon>Cnidaria</taxon>
        <taxon>Anthozoa</taxon>
        <taxon>Hexacorallia</taxon>
        <taxon>Scleractinia</taxon>
        <taxon>Fungiina</taxon>
        <taxon>Poritidae</taxon>
        <taxon>Porites</taxon>
    </lineage>
</organism>
<evidence type="ECO:0000313" key="1">
    <source>
        <dbReference type="EMBL" id="CAH3159080.1"/>
    </source>
</evidence>
<dbReference type="EMBL" id="CALNXI010001183">
    <property type="protein sequence ID" value="CAH3159080.1"/>
    <property type="molecule type" value="Genomic_DNA"/>
</dbReference>